<evidence type="ECO:0000256" key="1">
    <source>
        <dbReference type="SAM" id="MobiDB-lite"/>
    </source>
</evidence>
<proteinExistence type="predicted"/>
<dbReference type="Proteomes" id="UP000299102">
    <property type="component" value="Unassembled WGS sequence"/>
</dbReference>
<evidence type="ECO:0000313" key="2">
    <source>
        <dbReference type="EMBL" id="GBP29947.1"/>
    </source>
</evidence>
<organism evidence="2 3">
    <name type="scientific">Eumeta variegata</name>
    <name type="common">Bagworm moth</name>
    <name type="synonym">Eumeta japonica</name>
    <dbReference type="NCBI Taxonomy" id="151549"/>
    <lineage>
        <taxon>Eukaryota</taxon>
        <taxon>Metazoa</taxon>
        <taxon>Ecdysozoa</taxon>
        <taxon>Arthropoda</taxon>
        <taxon>Hexapoda</taxon>
        <taxon>Insecta</taxon>
        <taxon>Pterygota</taxon>
        <taxon>Neoptera</taxon>
        <taxon>Endopterygota</taxon>
        <taxon>Lepidoptera</taxon>
        <taxon>Glossata</taxon>
        <taxon>Ditrysia</taxon>
        <taxon>Tineoidea</taxon>
        <taxon>Psychidae</taxon>
        <taxon>Oiketicinae</taxon>
        <taxon>Eumeta</taxon>
    </lineage>
</organism>
<keyword evidence="3" id="KW-1185">Reference proteome</keyword>
<gene>
    <name evidence="2" type="ORF">EVAR_18427_1</name>
</gene>
<dbReference type="AlphaFoldDB" id="A0A4C1UV98"/>
<reference evidence="2 3" key="1">
    <citation type="journal article" date="2019" name="Commun. Biol.">
        <title>The bagworm genome reveals a unique fibroin gene that provides high tensile strength.</title>
        <authorList>
            <person name="Kono N."/>
            <person name="Nakamura H."/>
            <person name="Ohtoshi R."/>
            <person name="Tomita M."/>
            <person name="Numata K."/>
            <person name="Arakawa K."/>
        </authorList>
    </citation>
    <scope>NUCLEOTIDE SEQUENCE [LARGE SCALE GENOMIC DNA]</scope>
</reference>
<feature type="region of interest" description="Disordered" evidence="1">
    <location>
        <begin position="1"/>
        <end position="24"/>
    </location>
</feature>
<protein>
    <submittedName>
        <fullName evidence="2">Uncharacterized protein</fullName>
    </submittedName>
</protein>
<accession>A0A4C1UV98</accession>
<comment type="caution">
    <text evidence="2">The sequence shown here is derived from an EMBL/GenBank/DDBJ whole genome shotgun (WGS) entry which is preliminary data.</text>
</comment>
<dbReference type="EMBL" id="BGZK01000226">
    <property type="protein sequence ID" value="GBP29947.1"/>
    <property type="molecule type" value="Genomic_DNA"/>
</dbReference>
<evidence type="ECO:0000313" key="3">
    <source>
        <dbReference type="Proteomes" id="UP000299102"/>
    </source>
</evidence>
<sequence>MVPRWRSLPSNKSTPGSDPDHSRTDQWVYNLDYDSLPSAAASYNGYNRLSLFANHVKTTKRMDMGLGPFDAG</sequence>
<name>A0A4C1UV98_EUMVA</name>